<reference evidence="2 3" key="1">
    <citation type="submission" date="2024-04" db="EMBL/GenBank/DDBJ databases">
        <title>Tritrichomonas musculus Genome.</title>
        <authorList>
            <person name="Alves-Ferreira E."/>
            <person name="Grigg M."/>
            <person name="Lorenzi H."/>
            <person name="Galac M."/>
        </authorList>
    </citation>
    <scope>NUCLEOTIDE SEQUENCE [LARGE SCALE GENOMIC DNA]</scope>
    <source>
        <strain evidence="2 3">EAF2021</strain>
    </source>
</reference>
<proteinExistence type="predicted"/>
<evidence type="ECO:0000256" key="1">
    <source>
        <dbReference type="SAM" id="MobiDB-lite"/>
    </source>
</evidence>
<evidence type="ECO:0008006" key="4">
    <source>
        <dbReference type="Google" id="ProtNLM"/>
    </source>
</evidence>
<dbReference type="EMBL" id="JAPFFF010000011">
    <property type="protein sequence ID" value="KAK8878447.1"/>
    <property type="molecule type" value="Genomic_DNA"/>
</dbReference>
<sequence length="864" mass="98718">MKRSGFNPNQPHQAFTSLQTYNQPDKPTRNKHNFNNHDSSSNYNYQSNRNYNYKKKSSANYANQHKISIERPKLKQAATTAFSIGIGQSEISSSISSPSLSQPEIRIEKHKSPKLEFRSSFNQNIIISSSKTESEELTSDSNESTAMINQSSSKNNLNADFDERTIHENLINDNEEEINENIIQVPIKTNYTPDEILSLKPTSLPSKRILAPGFITLLRFFSEDPQENDYFNYRHERNNQKNFKRNKNNKNFNWKNGKFNKKMALREHSENRFVGLSMVSRAGLSDEFSAEIKRAQAQMILNKLSKVNISSSLQEIHLLKVPISVLIDLLIDTATSDSDFPERNPQIGNMLDFTFRFCSKDSEFKSRLVACTLSKSEEINDKTNPLSPLGSLQSTITWLAALFAGFVITDKQFVDFSQKVIEKQPIERALEIIRTGLYVAGKSLDQRNKILGEPLFDFLQNNTSKHGYTNFLISELFFLRDSGWNIDVAERFQSNNGTKKKAIHIVKRSNSQSIITDKQEINPSLLMVSSSSTSNLAQIANSNTNYNDISLTEEIELLFLNAEVSSDSSSLMNLKSILNFVSNNKLESIIHSCFFLFKKHIQDADNFASFTGKLISTFIDNTNQQNNNNDNTDIKNESSEENNKIIGNNDFKLVDEREKVISIISNEQSLFESIVREEESRQLWFPVFMLNAYLYSKHIISFDIIVKNYIEIPDDCFKPSRILFINKIAEITGVPIEDVEKFKDNIFSTNNNPNKTSSANSDDGIKIIEALINLCNPIDREVEPQSEIAAGVLIRDIFDDVFYDNEEGNIDPEKIKAIFDPYKDTIDLILKKYKVAKNVIINTLHQCEMNEKQIRASIEYFNVE</sequence>
<gene>
    <name evidence="2" type="ORF">M9Y10_005220</name>
</gene>
<dbReference type="Proteomes" id="UP001470230">
    <property type="component" value="Unassembled WGS sequence"/>
</dbReference>
<feature type="compositionally biased region" description="Polar residues" evidence="1">
    <location>
        <begin position="1"/>
        <end position="25"/>
    </location>
</feature>
<name>A0ABR2JLA9_9EUKA</name>
<protein>
    <recommendedName>
        <fullName evidence="4">MIF4G domain-containing protein</fullName>
    </recommendedName>
</protein>
<feature type="region of interest" description="Disordered" evidence="1">
    <location>
        <begin position="1"/>
        <end position="48"/>
    </location>
</feature>
<feature type="compositionally biased region" description="Polar residues" evidence="1">
    <location>
        <begin position="142"/>
        <end position="156"/>
    </location>
</feature>
<keyword evidence="3" id="KW-1185">Reference proteome</keyword>
<evidence type="ECO:0000313" key="2">
    <source>
        <dbReference type="EMBL" id="KAK8878447.1"/>
    </source>
</evidence>
<accession>A0ABR2JLA9</accession>
<feature type="compositionally biased region" description="Low complexity" evidence="1">
    <location>
        <begin position="36"/>
        <end position="48"/>
    </location>
</feature>
<evidence type="ECO:0000313" key="3">
    <source>
        <dbReference type="Proteomes" id="UP001470230"/>
    </source>
</evidence>
<feature type="region of interest" description="Disordered" evidence="1">
    <location>
        <begin position="131"/>
        <end position="156"/>
    </location>
</feature>
<organism evidence="2 3">
    <name type="scientific">Tritrichomonas musculus</name>
    <dbReference type="NCBI Taxonomy" id="1915356"/>
    <lineage>
        <taxon>Eukaryota</taxon>
        <taxon>Metamonada</taxon>
        <taxon>Parabasalia</taxon>
        <taxon>Tritrichomonadida</taxon>
        <taxon>Tritrichomonadidae</taxon>
        <taxon>Tritrichomonas</taxon>
    </lineage>
</organism>
<comment type="caution">
    <text evidence="2">The sequence shown here is derived from an EMBL/GenBank/DDBJ whole genome shotgun (WGS) entry which is preliminary data.</text>
</comment>